<proteinExistence type="predicted"/>
<dbReference type="EMBL" id="CP019082">
    <property type="protein sequence ID" value="APW59375.1"/>
    <property type="molecule type" value="Genomic_DNA"/>
</dbReference>
<organism evidence="1 2">
    <name type="scientific">Paludisphaera borealis</name>
    <dbReference type="NCBI Taxonomy" id="1387353"/>
    <lineage>
        <taxon>Bacteria</taxon>
        <taxon>Pseudomonadati</taxon>
        <taxon>Planctomycetota</taxon>
        <taxon>Planctomycetia</taxon>
        <taxon>Isosphaerales</taxon>
        <taxon>Isosphaeraceae</taxon>
        <taxon>Paludisphaera</taxon>
    </lineage>
</organism>
<dbReference type="OrthoDB" id="282309at2"/>
<evidence type="ECO:0000313" key="1">
    <source>
        <dbReference type="EMBL" id="APW59375.1"/>
    </source>
</evidence>
<name>A0A1U7CKB5_9BACT</name>
<keyword evidence="2" id="KW-1185">Reference proteome</keyword>
<sequence length="79" mass="9074">MPDAEPNDPTAVEQQTYPCRNLRHQGMYVFTDGRGRDPDKDYDNTIFWCLKTMKGYGPDDESVGIHDCRNPARSCHEPL</sequence>
<dbReference type="RefSeq" id="WP_076343565.1">
    <property type="nucleotide sequence ID" value="NZ_CP019082.1"/>
</dbReference>
<gene>
    <name evidence="1" type="ORF">BSF38_00798</name>
</gene>
<protein>
    <submittedName>
        <fullName evidence="1">Uncharacterized protein</fullName>
    </submittedName>
</protein>
<dbReference type="Proteomes" id="UP000186309">
    <property type="component" value="Chromosome"/>
</dbReference>
<dbReference type="AlphaFoldDB" id="A0A1U7CKB5"/>
<dbReference type="KEGG" id="pbor:BSF38_00798"/>
<accession>A0A1U7CKB5</accession>
<dbReference type="STRING" id="1387353.BSF38_00798"/>
<reference evidence="2" key="1">
    <citation type="submission" date="2016-12" db="EMBL/GenBank/DDBJ databases">
        <title>Comparative genomics of four Isosphaeraceae planctomycetes: a common pool of plasmids and glycoside hydrolase genes.</title>
        <authorList>
            <person name="Ivanova A."/>
        </authorList>
    </citation>
    <scope>NUCLEOTIDE SEQUENCE [LARGE SCALE GENOMIC DNA]</scope>
    <source>
        <strain evidence="2">PX4</strain>
    </source>
</reference>
<evidence type="ECO:0000313" key="2">
    <source>
        <dbReference type="Proteomes" id="UP000186309"/>
    </source>
</evidence>